<dbReference type="Proteomes" id="UP000046392">
    <property type="component" value="Unplaced"/>
</dbReference>
<evidence type="ECO:0000256" key="4">
    <source>
        <dbReference type="ARBA" id="ARBA00022553"/>
    </source>
</evidence>
<name>A0A0N5C9W8_STREA</name>
<evidence type="ECO:0000256" key="8">
    <source>
        <dbReference type="ARBA" id="ARBA00063535"/>
    </source>
</evidence>
<dbReference type="InterPro" id="IPR051213">
    <property type="entry name" value="START_lipid_transfer"/>
</dbReference>
<evidence type="ECO:0000313" key="15">
    <source>
        <dbReference type="WBParaSite" id="SPAL_0001469500.1"/>
    </source>
</evidence>
<evidence type="ECO:0000256" key="12">
    <source>
        <dbReference type="SAM" id="MobiDB-lite"/>
    </source>
</evidence>
<keyword evidence="6" id="KW-0445">Lipid transport</keyword>
<dbReference type="GO" id="GO:0005829">
    <property type="term" value="C:cytosol"/>
    <property type="evidence" value="ECO:0007669"/>
    <property type="project" value="UniProtKB-ARBA"/>
</dbReference>
<dbReference type="GO" id="GO:0006869">
    <property type="term" value="P:lipid transport"/>
    <property type="evidence" value="ECO:0007669"/>
    <property type="project" value="UniProtKB-KW"/>
</dbReference>
<evidence type="ECO:0000256" key="11">
    <source>
        <dbReference type="ARBA" id="ARBA00079049"/>
    </source>
</evidence>
<evidence type="ECO:0000256" key="10">
    <source>
        <dbReference type="ARBA" id="ARBA00077188"/>
    </source>
</evidence>
<evidence type="ECO:0000256" key="5">
    <source>
        <dbReference type="ARBA" id="ARBA00022990"/>
    </source>
</evidence>
<feature type="domain" description="START" evidence="13">
    <location>
        <begin position="109"/>
        <end position="303"/>
    </location>
</feature>
<keyword evidence="7" id="KW-0446">Lipid-binding</keyword>
<evidence type="ECO:0000256" key="7">
    <source>
        <dbReference type="ARBA" id="ARBA00023121"/>
    </source>
</evidence>
<protein>
    <recommendedName>
        <fullName evidence="9">Phosphatidylcholine transfer protein</fullName>
    </recommendedName>
    <alternativeName>
        <fullName evidence="11">START domain-containing protein 2</fullName>
    </alternativeName>
    <alternativeName>
        <fullName evidence="10">StAR-related lipid transfer protein 2</fullName>
    </alternativeName>
</protein>
<evidence type="ECO:0000256" key="9">
    <source>
        <dbReference type="ARBA" id="ARBA00069061"/>
    </source>
</evidence>
<dbReference type="Pfam" id="PF01852">
    <property type="entry name" value="START"/>
    <property type="match status" value="1"/>
</dbReference>
<dbReference type="STRING" id="174720.A0A0N5C9W8"/>
<keyword evidence="2" id="KW-0813">Transport</keyword>
<dbReference type="GO" id="GO:0008289">
    <property type="term" value="F:lipid binding"/>
    <property type="evidence" value="ECO:0007669"/>
    <property type="project" value="UniProtKB-KW"/>
</dbReference>
<evidence type="ECO:0000259" key="13">
    <source>
        <dbReference type="PROSITE" id="PS50848"/>
    </source>
</evidence>
<dbReference type="InterPro" id="IPR023393">
    <property type="entry name" value="START-like_dom_sf"/>
</dbReference>
<dbReference type="InterPro" id="IPR002913">
    <property type="entry name" value="START_lipid-bd_dom"/>
</dbReference>
<dbReference type="FunFam" id="3.30.530.20:FF:000017">
    <property type="entry name" value="Phosphatidylcholine transfer protein, putative"/>
    <property type="match status" value="1"/>
</dbReference>
<evidence type="ECO:0000256" key="3">
    <source>
        <dbReference type="ARBA" id="ARBA00022490"/>
    </source>
</evidence>
<keyword evidence="14" id="KW-1185">Reference proteome</keyword>
<evidence type="ECO:0000256" key="1">
    <source>
        <dbReference type="ARBA" id="ARBA00004496"/>
    </source>
</evidence>
<accession>A0A0N5C9W8</accession>
<dbReference type="PANTHER" id="PTHR19308:SF8">
    <property type="entry name" value="STAR-RELATED LIPID TRANSFER PROTEIN 7, MITOCHONDRIAL"/>
    <property type="match status" value="1"/>
</dbReference>
<evidence type="ECO:0000313" key="14">
    <source>
        <dbReference type="Proteomes" id="UP000046392"/>
    </source>
</evidence>
<keyword evidence="3" id="KW-0963">Cytoplasm</keyword>
<dbReference type="WBParaSite" id="SPAL_0001469500.1">
    <property type="protein sequence ID" value="SPAL_0001469500.1"/>
    <property type="gene ID" value="SPAL_0001469500"/>
</dbReference>
<proteinExistence type="predicted"/>
<reference evidence="15" key="1">
    <citation type="submission" date="2017-02" db="UniProtKB">
        <authorList>
            <consortium name="WormBaseParasite"/>
        </authorList>
    </citation>
    <scope>IDENTIFICATION</scope>
</reference>
<keyword evidence="5" id="KW-0007">Acetylation</keyword>
<evidence type="ECO:0000256" key="6">
    <source>
        <dbReference type="ARBA" id="ARBA00023055"/>
    </source>
</evidence>
<feature type="compositionally biased region" description="Basic and acidic residues" evidence="12">
    <location>
        <begin position="466"/>
        <end position="485"/>
    </location>
</feature>
<sequence>MITRFLKKISLNRLKDIPFKFTEQKRFLNYNFIGKRYRHYYHHYGNFNTNRNRKVKYFYSPYLYGAVGGVFKIFVNDDDEKLEKMMDENVKLIHRNDLEKKFLNEDQIKDGWELLHYQHGLKVLRRRKHFGEKELWEYRCIGTYHDISLCDFVDAQFDLNYRLSWDPNVSCLRQIYEEDYGKKAIIRWVAKFPWPMASRLYIYKRLMMVDEENRKVILFSKGLNPTEYNDNDKKSVRVSNYISTMVVECIEGKNFFDNGINYILTYIDDPGAEIPSHLYNFIVKRSGPLFLDNVCKAAKKLHIIRNEKKIKGESYETMFTEFLSNNKQMISNEEEEDDGGESRDNECKRRIKEEKLKKNVDEVKLRAVADRLKELAIKSFLEAQVLATSDDPEIIEKLRKNIQSIYSNLQNIPSEDKDLLQLFIKHLISIFNNENKSDRKNVKYNENNNDVVSKVKDSSDLTGNSDLKKENVHENTDNKEDIPTI</sequence>
<organism evidence="14 15">
    <name type="scientific">Strongyloides papillosus</name>
    <name type="common">Intestinal threadworm</name>
    <dbReference type="NCBI Taxonomy" id="174720"/>
    <lineage>
        <taxon>Eukaryota</taxon>
        <taxon>Metazoa</taxon>
        <taxon>Ecdysozoa</taxon>
        <taxon>Nematoda</taxon>
        <taxon>Chromadorea</taxon>
        <taxon>Rhabditida</taxon>
        <taxon>Tylenchina</taxon>
        <taxon>Panagrolaimomorpha</taxon>
        <taxon>Strongyloidoidea</taxon>
        <taxon>Strongyloididae</taxon>
        <taxon>Strongyloides</taxon>
    </lineage>
</organism>
<dbReference type="SUPFAM" id="SSF55961">
    <property type="entry name" value="Bet v1-like"/>
    <property type="match status" value="1"/>
</dbReference>
<feature type="region of interest" description="Disordered" evidence="12">
    <location>
        <begin position="454"/>
        <end position="485"/>
    </location>
</feature>
<dbReference type="AlphaFoldDB" id="A0A0N5C9W8"/>
<dbReference type="PROSITE" id="PS50848">
    <property type="entry name" value="START"/>
    <property type="match status" value="1"/>
</dbReference>
<dbReference type="PANTHER" id="PTHR19308">
    <property type="entry name" value="PHOSPHATIDYLCHOLINE TRANSFER PROTEIN"/>
    <property type="match status" value="1"/>
</dbReference>
<dbReference type="Gene3D" id="3.30.530.20">
    <property type="match status" value="1"/>
</dbReference>
<comment type="subcellular location">
    <subcellularLocation>
        <location evidence="1">Cytoplasm</location>
    </subcellularLocation>
</comment>
<keyword evidence="4" id="KW-0597">Phosphoprotein</keyword>
<evidence type="ECO:0000256" key="2">
    <source>
        <dbReference type="ARBA" id="ARBA00022448"/>
    </source>
</evidence>
<comment type="subunit">
    <text evidence="8">Interacts with ACOT13/THEM2.</text>
</comment>